<protein>
    <submittedName>
        <fullName evidence="2">Unnamed protein product</fullName>
    </submittedName>
</protein>
<dbReference type="InterPro" id="IPR051320">
    <property type="entry name" value="Viral_Replic_Matur_Polypro"/>
</dbReference>
<dbReference type="InterPro" id="IPR043128">
    <property type="entry name" value="Rev_trsase/Diguanyl_cyclase"/>
</dbReference>
<dbReference type="Gene3D" id="3.30.70.270">
    <property type="match status" value="1"/>
</dbReference>
<dbReference type="PANTHER" id="PTHR33064">
    <property type="entry name" value="POL PROTEIN"/>
    <property type="match status" value="1"/>
</dbReference>
<accession>A0A9W6X3B2</accession>
<dbReference type="AlphaFoldDB" id="A0A9W6X3B2"/>
<reference evidence="2" key="1">
    <citation type="submission" date="2023-04" db="EMBL/GenBank/DDBJ databases">
        <title>Phytophthora fragariaefolia NBRC 109709.</title>
        <authorList>
            <person name="Ichikawa N."/>
            <person name="Sato H."/>
            <person name="Tonouchi N."/>
        </authorList>
    </citation>
    <scope>NUCLEOTIDE SEQUENCE</scope>
    <source>
        <strain evidence="2">NBRC 109709</strain>
    </source>
</reference>
<gene>
    <name evidence="2" type="ORF">Pfra01_000629700</name>
</gene>
<dbReference type="OrthoDB" id="124728at2759"/>
<keyword evidence="3" id="KW-1185">Reference proteome</keyword>
<dbReference type="SUPFAM" id="SSF56672">
    <property type="entry name" value="DNA/RNA polymerases"/>
    <property type="match status" value="1"/>
</dbReference>
<feature type="region of interest" description="Disordered" evidence="1">
    <location>
        <begin position="155"/>
        <end position="181"/>
    </location>
</feature>
<dbReference type="Proteomes" id="UP001165121">
    <property type="component" value="Unassembled WGS sequence"/>
</dbReference>
<sequence>MPFGLKNAPQIYQRILDSALYGFTRIPRPGSIGSNKDGSKRDGSGSDAGGRPVRCWNLSISAVKWFWGKSKVEYLSYQVSSSGLEADPKDFAALTDLPFPQSLRSMHSFLGSLNYYSRFIEDCAICAAVLYELREVDFAAMSKTENQTQIQARVVRSTPDPDDPAPEQVDPRFNNLDTSPNGSIGVDPRWIRAHRAFDILKERIADTPILRQLDPDKLPVIVVYAST</sequence>
<evidence type="ECO:0000256" key="1">
    <source>
        <dbReference type="SAM" id="MobiDB-lite"/>
    </source>
</evidence>
<dbReference type="EMBL" id="BSXT01000533">
    <property type="protein sequence ID" value="GMF29429.1"/>
    <property type="molecule type" value="Genomic_DNA"/>
</dbReference>
<dbReference type="InterPro" id="IPR043502">
    <property type="entry name" value="DNA/RNA_pol_sf"/>
</dbReference>
<name>A0A9W6X3B2_9STRA</name>
<organism evidence="2 3">
    <name type="scientific">Phytophthora fragariaefolia</name>
    <dbReference type="NCBI Taxonomy" id="1490495"/>
    <lineage>
        <taxon>Eukaryota</taxon>
        <taxon>Sar</taxon>
        <taxon>Stramenopiles</taxon>
        <taxon>Oomycota</taxon>
        <taxon>Peronosporomycetes</taxon>
        <taxon>Peronosporales</taxon>
        <taxon>Peronosporaceae</taxon>
        <taxon>Phytophthora</taxon>
    </lineage>
</organism>
<proteinExistence type="predicted"/>
<evidence type="ECO:0000313" key="3">
    <source>
        <dbReference type="Proteomes" id="UP001165121"/>
    </source>
</evidence>
<evidence type="ECO:0000313" key="2">
    <source>
        <dbReference type="EMBL" id="GMF29429.1"/>
    </source>
</evidence>
<dbReference type="PANTHER" id="PTHR33064:SF37">
    <property type="entry name" value="RIBONUCLEASE H"/>
    <property type="match status" value="1"/>
</dbReference>
<comment type="caution">
    <text evidence="2">The sequence shown here is derived from an EMBL/GenBank/DDBJ whole genome shotgun (WGS) entry which is preliminary data.</text>
</comment>